<organism evidence="6 7">
    <name type="scientific">Candidatus Termititenax persephonae</name>
    <dbReference type="NCBI Taxonomy" id="2218525"/>
    <lineage>
        <taxon>Bacteria</taxon>
        <taxon>Bacillati</taxon>
        <taxon>Candidatus Margulisiibacteriota</taxon>
        <taxon>Candidatus Termititenacia</taxon>
        <taxon>Candidatus Termititenacales</taxon>
        <taxon>Candidatus Termititenacaceae</taxon>
        <taxon>Candidatus Termititenax</taxon>
    </lineage>
</organism>
<reference evidence="6 7" key="1">
    <citation type="journal article" date="2019" name="ISME J.">
        <title>Genome analyses of uncultured TG2/ZB3 bacteria in 'Margulisbacteria' specifically attached to ectosymbiotic spirochetes of protists in the termite gut.</title>
        <authorList>
            <person name="Utami Y.D."/>
            <person name="Kuwahara H."/>
            <person name="Igai K."/>
            <person name="Murakami T."/>
            <person name="Sugaya K."/>
            <person name="Morikawa T."/>
            <person name="Nagura Y."/>
            <person name="Yuki M."/>
            <person name="Deevong P."/>
            <person name="Inoue T."/>
            <person name="Kihara K."/>
            <person name="Lo N."/>
            <person name="Yamada A."/>
            <person name="Ohkuma M."/>
            <person name="Hongoh Y."/>
        </authorList>
    </citation>
    <scope>NUCLEOTIDE SEQUENCE [LARGE SCALE GENOMIC DNA]</scope>
    <source>
        <strain evidence="6">NkOx7-02</strain>
    </source>
</reference>
<evidence type="ECO:0000256" key="4">
    <source>
        <dbReference type="ARBA" id="ARBA00022840"/>
    </source>
</evidence>
<name>A0A388TGW8_9BACT</name>
<keyword evidence="7" id="KW-1185">Reference proteome</keyword>
<evidence type="ECO:0000256" key="2">
    <source>
        <dbReference type="ARBA" id="ARBA00022801"/>
    </source>
</evidence>
<dbReference type="GO" id="GO:0005524">
    <property type="term" value="F:ATP binding"/>
    <property type="evidence" value="ECO:0007669"/>
    <property type="project" value="UniProtKB-KW"/>
</dbReference>
<evidence type="ECO:0000313" key="6">
    <source>
        <dbReference type="EMBL" id="GBR75915.1"/>
    </source>
</evidence>
<dbReference type="GO" id="GO:0000725">
    <property type="term" value="P:recombinational repair"/>
    <property type="evidence" value="ECO:0007669"/>
    <property type="project" value="TreeGrafter"/>
</dbReference>
<keyword evidence="4" id="KW-0067">ATP-binding</keyword>
<protein>
    <submittedName>
        <fullName evidence="6">Superfamily I DNA or RNA helicase</fullName>
    </submittedName>
</protein>
<evidence type="ECO:0000259" key="5">
    <source>
        <dbReference type="Pfam" id="PF00580"/>
    </source>
</evidence>
<dbReference type="InterPro" id="IPR027417">
    <property type="entry name" value="P-loop_NTPase"/>
</dbReference>
<dbReference type="EMBL" id="BGZO01000010">
    <property type="protein sequence ID" value="GBR75915.1"/>
    <property type="molecule type" value="Genomic_DNA"/>
</dbReference>
<keyword evidence="2" id="KW-0378">Hydrolase</keyword>
<dbReference type="Gene3D" id="3.40.50.300">
    <property type="entry name" value="P-loop containing nucleotide triphosphate hydrolases"/>
    <property type="match status" value="1"/>
</dbReference>
<evidence type="ECO:0000256" key="1">
    <source>
        <dbReference type="ARBA" id="ARBA00022741"/>
    </source>
</evidence>
<evidence type="ECO:0000313" key="7">
    <source>
        <dbReference type="Proteomes" id="UP000275925"/>
    </source>
</evidence>
<dbReference type="GO" id="GO:0003677">
    <property type="term" value="F:DNA binding"/>
    <property type="evidence" value="ECO:0007669"/>
    <property type="project" value="InterPro"/>
</dbReference>
<comment type="caution">
    <text evidence="6">The sequence shown here is derived from an EMBL/GenBank/DDBJ whole genome shotgun (WGS) entry which is preliminary data.</text>
</comment>
<dbReference type="InterPro" id="IPR014016">
    <property type="entry name" value="UvrD-like_ATP-bd"/>
</dbReference>
<dbReference type="InterPro" id="IPR000212">
    <property type="entry name" value="DNA_helicase_UvrD/REP"/>
</dbReference>
<accession>A0A388TGW8</accession>
<dbReference type="SUPFAM" id="SSF52540">
    <property type="entry name" value="P-loop containing nucleoside triphosphate hydrolases"/>
    <property type="match status" value="1"/>
</dbReference>
<dbReference type="Pfam" id="PF00580">
    <property type="entry name" value="UvrD-helicase"/>
    <property type="match status" value="1"/>
</dbReference>
<dbReference type="PANTHER" id="PTHR11070">
    <property type="entry name" value="UVRD / RECB / PCRA DNA HELICASE FAMILY MEMBER"/>
    <property type="match status" value="1"/>
</dbReference>
<keyword evidence="1" id="KW-0547">Nucleotide-binding</keyword>
<dbReference type="GO" id="GO:0016787">
    <property type="term" value="F:hydrolase activity"/>
    <property type="evidence" value="ECO:0007669"/>
    <property type="project" value="UniProtKB-KW"/>
</dbReference>
<dbReference type="AlphaFoldDB" id="A0A388TGW8"/>
<sequence length="379" mass="44805">MPLPDNMPKNRLLIACAGSGKTTYLVKEALNIKDKNILITTYTDTNTEEIYNKFIEVNNCVPKNITIQTWFSFLLQHGVRPYQSVMDSKLYDKKIGFFFCEDKSGFRYEYAGKKTYWGEKDFYHYYFTEGLKIYSDKISKFIFNCNKKTKKELINRLSRIYPYIFIDEVQDLAGWDLEILKLLFDTKSNILLVGDPRQTTYSTHWDTKNSNYKRGNIVDFIKNECPTANCEPDYITLNKSHRNNQEICIFSSKLFKEYPLTEPCVCPECRNNHPEHTGIFLVRKCDAEKYCKEFRPTILKLRLAIFPEWNFGKSKGKTFNNVLIYPTEDMTEWVKNNETILKFLTRCKFYVAITRARYSVGIIYDYQDRDIFDGIKKYS</sequence>
<dbReference type="PANTHER" id="PTHR11070:SF2">
    <property type="entry name" value="ATP-DEPENDENT DNA HELICASE SRS2"/>
    <property type="match status" value="1"/>
</dbReference>
<feature type="domain" description="UvrD-like helicase ATP-binding" evidence="5">
    <location>
        <begin position="145"/>
        <end position="202"/>
    </location>
</feature>
<keyword evidence="3 6" id="KW-0347">Helicase</keyword>
<proteinExistence type="predicted"/>
<gene>
    <name evidence="6" type="ORF">NO2_0542</name>
</gene>
<dbReference type="GO" id="GO:0043138">
    <property type="term" value="F:3'-5' DNA helicase activity"/>
    <property type="evidence" value="ECO:0007669"/>
    <property type="project" value="TreeGrafter"/>
</dbReference>
<evidence type="ECO:0000256" key="3">
    <source>
        <dbReference type="ARBA" id="ARBA00022806"/>
    </source>
</evidence>
<dbReference type="Proteomes" id="UP000275925">
    <property type="component" value="Unassembled WGS sequence"/>
</dbReference>